<protein>
    <recommendedName>
        <fullName evidence="5">DUF1517 domain-containing protein</fullName>
    </recommendedName>
</protein>
<dbReference type="Pfam" id="PF07466">
    <property type="entry name" value="DUF1517"/>
    <property type="match status" value="1"/>
</dbReference>
<proteinExistence type="predicted"/>
<feature type="transmembrane region" description="Helical" evidence="2">
    <location>
        <begin position="101"/>
        <end position="122"/>
    </location>
</feature>
<dbReference type="InterPro" id="IPR010903">
    <property type="entry name" value="DUF1517"/>
</dbReference>
<comment type="caution">
    <text evidence="3">The sequence shown here is derived from an EMBL/GenBank/DDBJ whole genome shotgun (WGS) entry which is preliminary data.</text>
</comment>
<feature type="compositionally biased region" description="Pro residues" evidence="1">
    <location>
        <begin position="44"/>
        <end position="66"/>
    </location>
</feature>
<sequence length="320" mass="34758">MLWALAPLPTGTTWTHTSWSGWNVALAQRSGGGVGGRGGFSTPRPAPSIPRVNPSPSPSLPLPTPRSYPTYPTYPRDYYPPSYPSYPSTRPPIYINPGAGYGFDLVALLFIGGILLVSFSMIRGLQRAGSGIGGGGEPESTVARLRLATLFNPELQANLRHMAQAADTENVRGLADLMDNAAVLLLREQAGWRFGMYEVWQGSLQKAEGQFDAWMTETRSEFLETYRHFEGKEVVQAGYQPKAEPDGRYILVTLLLAVSGSLPPVPTPLRREGARQALMALASSSPTNTLAAYVAWTPEAEGEALTEQDLLLGWPKLELL</sequence>
<keyword evidence="2" id="KW-1133">Transmembrane helix</keyword>
<dbReference type="AlphaFoldDB" id="A0A511R5R5"/>
<evidence type="ECO:0000256" key="1">
    <source>
        <dbReference type="SAM" id="MobiDB-lite"/>
    </source>
</evidence>
<evidence type="ECO:0000256" key="2">
    <source>
        <dbReference type="SAM" id="Phobius"/>
    </source>
</evidence>
<dbReference type="PANTHER" id="PTHR33975:SF2">
    <property type="entry name" value="MYELIN-ASSOCIATED OLIGODENDROCYTE BASIC PROTEIN"/>
    <property type="match status" value="1"/>
</dbReference>
<evidence type="ECO:0000313" key="3">
    <source>
        <dbReference type="EMBL" id="GEM84587.1"/>
    </source>
</evidence>
<dbReference type="PANTHER" id="PTHR33975">
    <property type="entry name" value="MYELIN-ASSOCIATED OLIGODENDROCYTE BASIC PROTEIN"/>
    <property type="match status" value="1"/>
</dbReference>
<dbReference type="InterPro" id="IPR053023">
    <property type="entry name" value="FLAP_modulator"/>
</dbReference>
<feature type="region of interest" description="Disordered" evidence="1">
    <location>
        <begin position="33"/>
        <end position="66"/>
    </location>
</feature>
<name>A0A511R5R5_9DEIN</name>
<reference evidence="3 4" key="1">
    <citation type="submission" date="2019-07" db="EMBL/GenBank/DDBJ databases">
        <title>Whole genome shotgun sequence of Meiothermus hypogaeus NBRC 106114.</title>
        <authorList>
            <person name="Hosoyama A."/>
            <person name="Uohara A."/>
            <person name="Ohji S."/>
            <person name="Ichikawa N."/>
        </authorList>
    </citation>
    <scope>NUCLEOTIDE SEQUENCE [LARGE SCALE GENOMIC DNA]</scope>
    <source>
        <strain evidence="3 4">NBRC 106114</strain>
    </source>
</reference>
<gene>
    <name evidence="3" type="ORF">MHY01S_27530</name>
</gene>
<dbReference type="Proteomes" id="UP000321197">
    <property type="component" value="Unassembled WGS sequence"/>
</dbReference>
<organism evidence="3 4">
    <name type="scientific">Meiothermus hypogaeus NBRC 106114</name>
    <dbReference type="NCBI Taxonomy" id="1227553"/>
    <lineage>
        <taxon>Bacteria</taxon>
        <taxon>Thermotogati</taxon>
        <taxon>Deinococcota</taxon>
        <taxon>Deinococci</taxon>
        <taxon>Thermales</taxon>
        <taxon>Thermaceae</taxon>
        <taxon>Meiothermus</taxon>
    </lineage>
</organism>
<keyword evidence="2" id="KW-0812">Transmembrane</keyword>
<dbReference type="EMBL" id="BJXL01000112">
    <property type="protein sequence ID" value="GEM84587.1"/>
    <property type="molecule type" value="Genomic_DNA"/>
</dbReference>
<evidence type="ECO:0000313" key="4">
    <source>
        <dbReference type="Proteomes" id="UP000321197"/>
    </source>
</evidence>
<accession>A0A511R5R5</accession>
<keyword evidence="2" id="KW-0472">Membrane</keyword>
<evidence type="ECO:0008006" key="5">
    <source>
        <dbReference type="Google" id="ProtNLM"/>
    </source>
</evidence>